<dbReference type="EMBL" id="CP159218">
    <property type="protein sequence ID" value="XCG64818.1"/>
    <property type="molecule type" value="Genomic_DNA"/>
</dbReference>
<proteinExistence type="predicted"/>
<protein>
    <submittedName>
        <fullName evidence="2">MurR/RpiR family transcriptional regulator</fullName>
    </submittedName>
</protein>
<sequence>MASRPVEPTPESLDEWLRSLLPPGGLGAQGQAVFQQLHADPGHASHAPAAEIAELAGASVSSVTRTAQRLGFPGWPRLQAELRSRYLARLSLVDIAASHADSQMPFGDALRNDQRALAAASRSIDEAQILRIARRIIKADNIYVTSQGSFAAVGLALAHNMGIAGYPVRELLNEPAALSNAVSRMGPADLLIVCSYWRIYDVAVIAARSAHRRGAAVVLLADSLPQALRAVADEVVIAPAEGTSFFPSLTAATAVQQGIVATLASLDPARTRTAMTAAERSWQDFKLLHHEPSRPTEPRSRK</sequence>
<dbReference type="InterPro" id="IPR009057">
    <property type="entry name" value="Homeodomain-like_sf"/>
</dbReference>
<dbReference type="InterPro" id="IPR001347">
    <property type="entry name" value="SIS_dom"/>
</dbReference>
<feature type="domain" description="SIS" evidence="1">
    <location>
        <begin position="136"/>
        <end position="254"/>
    </location>
</feature>
<dbReference type="InterPro" id="IPR046348">
    <property type="entry name" value="SIS_dom_sf"/>
</dbReference>
<dbReference type="SUPFAM" id="SSF46689">
    <property type="entry name" value="Homeodomain-like"/>
    <property type="match status" value="1"/>
</dbReference>
<dbReference type="RefSeq" id="WP_353650430.1">
    <property type="nucleotide sequence ID" value="NZ_CP159218.1"/>
</dbReference>
<dbReference type="Pfam" id="PF01380">
    <property type="entry name" value="SIS"/>
    <property type="match status" value="1"/>
</dbReference>
<gene>
    <name evidence="2" type="ORF">ABLG96_05740</name>
</gene>
<dbReference type="InterPro" id="IPR036388">
    <property type="entry name" value="WH-like_DNA-bd_sf"/>
</dbReference>
<dbReference type="GO" id="GO:1901135">
    <property type="term" value="P:carbohydrate derivative metabolic process"/>
    <property type="evidence" value="ECO:0007669"/>
    <property type="project" value="InterPro"/>
</dbReference>
<accession>A0AAU8DR88</accession>
<dbReference type="PANTHER" id="PTHR30514:SF18">
    <property type="entry name" value="RPIR-FAMILY TRANSCRIPTIONAL REGULATOR"/>
    <property type="match status" value="1"/>
</dbReference>
<name>A0AAU8DR88_9ACTN</name>
<dbReference type="CDD" id="cd05013">
    <property type="entry name" value="SIS_RpiR"/>
    <property type="match status" value="1"/>
</dbReference>
<organism evidence="2">
    <name type="scientific">Nakamurella sp. A5-74</name>
    <dbReference type="NCBI Taxonomy" id="3158264"/>
    <lineage>
        <taxon>Bacteria</taxon>
        <taxon>Bacillati</taxon>
        <taxon>Actinomycetota</taxon>
        <taxon>Actinomycetes</taxon>
        <taxon>Nakamurellales</taxon>
        <taxon>Nakamurellaceae</taxon>
        <taxon>Nakamurella</taxon>
    </lineage>
</organism>
<dbReference type="GO" id="GO:0097367">
    <property type="term" value="F:carbohydrate derivative binding"/>
    <property type="evidence" value="ECO:0007669"/>
    <property type="project" value="InterPro"/>
</dbReference>
<reference evidence="2" key="1">
    <citation type="submission" date="2024-05" db="EMBL/GenBank/DDBJ databases">
        <authorList>
            <person name="Cai S.Y."/>
            <person name="Jin L.M."/>
            <person name="Li H.R."/>
        </authorList>
    </citation>
    <scope>NUCLEOTIDE SEQUENCE</scope>
    <source>
        <strain evidence="2">A5-74</strain>
    </source>
</reference>
<dbReference type="GO" id="GO:0003677">
    <property type="term" value="F:DNA binding"/>
    <property type="evidence" value="ECO:0007669"/>
    <property type="project" value="InterPro"/>
</dbReference>
<dbReference type="AlphaFoldDB" id="A0AAU8DR88"/>
<dbReference type="GO" id="GO:0003700">
    <property type="term" value="F:DNA-binding transcription factor activity"/>
    <property type="evidence" value="ECO:0007669"/>
    <property type="project" value="InterPro"/>
</dbReference>
<dbReference type="InterPro" id="IPR035472">
    <property type="entry name" value="RpiR-like_SIS"/>
</dbReference>
<dbReference type="Gene3D" id="3.40.50.10490">
    <property type="entry name" value="Glucose-6-phosphate isomerase like protein, domain 1"/>
    <property type="match status" value="1"/>
</dbReference>
<dbReference type="InterPro" id="IPR047640">
    <property type="entry name" value="RpiR-like"/>
</dbReference>
<evidence type="ECO:0000313" key="2">
    <source>
        <dbReference type="EMBL" id="XCG64818.1"/>
    </source>
</evidence>
<dbReference type="PANTHER" id="PTHR30514">
    <property type="entry name" value="GLUCOKINASE"/>
    <property type="match status" value="1"/>
</dbReference>
<evidence type="ECO:0000259" key="1">
    <source>
        <dbReference type="Pfam" id="PF01380"/>
    </source>
</evidence>
<dbReference type="Gene3D" id="1.10.10.10">
    <property type="entry name" value="Winged helix-like DNA-binding domain superfamily/Winged helix DNA-binding domain"/>
    <property type="match status" value="1"/>
</dbReference>
<dbReference type="SUPFAM" id="SSF53697">
    <property type="entry name" value="SIS domain"/>
    <property type="match status" value="1"/>
</dbReference>